<dbReference type="AlphaFoldDB" id="A0AAU9L2C8"/>
<protein>
    <recommendedName>
        <fullName evidence="1">Retrotransposon gag domain-containing protein</fullName>
    </recommendedName>
</protein>
<dbReference type="InterPro" id="IPR005162">
    <property type="entry name" value="Retrotrans_gag_dom"/>
</dbReference>
<comment type="caution">
    <text evidence="2">The sequence shown here is derived from an EMBL/GenBank/DDBJ whole genome shotgun (WGS) entry which is preliminary data.</text>
</comment>
<dbReference type="EMBL" id="CAKKTJ010000121">
    <property type="protein sequence ID" value="CAH0475243.1"/>
    <property type="molecule type" value="Genomic_DNA"/>
</dbReference>
<reference evidence="2" key="1">
    <citation type="submission" date="2021-11" db="EMBL/GenBank/DDBJ databases">
        <authorList>
            <person name="Islam A."/>
            <person name="Islam S."/>
            <person name="Flora M.S."/>
            <person name="Rahman M."/>
            <person name="Ziaur R.M."/>
            <person name="Epstein J.H."/>
            <person name="Hassan M."/>
            <person name="Klassen M."/>
            <person name="Woodard K."/>
            <person name="Webb A."/>
            <person name="Webby R.J."/>
            <person name="El Zowalaty M.E."/>
        </authorList>
    </citation>
    <scope>NUCLEOTIDE SEQUENCE</scope>
    <source>
        <strain evidence="2">Pbs3</strain>
    </source>
</reference>
<accession>A0AAU9L2C8</accession>
<evidence type="ECO:0000313" key="3">
    <source>
        <dbReference type="Proteomes" id="UP001160483"/>
    </source>
</evidence>
<proteinExistence type="predicted"/>
<feature type="domain" description="Retrotransposon gag" evidence="1">
    <location>
        <begin position="122"/>
        <end position="214"/>
    </location>
</feature>
<organism evidence="2 3">
    <name type="scientific">Peronospora belbahrii</name>
    <dbReference type="NCBI Taxonomy" id="622444"/>
    <lineage>
        <taxon>Eukaryota</taxon>
        <taxon>Sar</taxon>
        <taxon>Stramenopiles</taxon>
        <taxon>Oomycota</taxon>
        <taxon>Peronosporomycetes</taxon>
        <taxon>Peronosporales</taxon>
        <taxon>Peronosporaceae</taxon>
        <taxon>Peronospora</taxon>
    </lineage>
</organism>
<dbReference type="Pfam" id="PF03732">
    <property type="entry name" value="Retrotrans_gag"/>
    <property type="match status" value="1"/>
</dbReference>
<gene>
    <name evidence="2" type="ORF">PBS003_LOCUS2073</name>
</gene>
<name>A0AAU9L2C8_9STRA</name>
<dbReference type="Proteomes" id="UP001160483">
    <property type="component" value="Unassembled WGS sequence"/>
</dbReference>
<sequence length="224" mass="24729">MDIDEMSAVGLSQAQQEGLQKLLPILGPKGVKYIIAQCEEKDNKRIHLCLNLVEHVKAQMFSSAPSPKATMAQGVVRRPNPIQMEVDKFDGKEGDNLMLWFRQVVSDMFIADITYEPYRVGFATGKLGGLAKQWAFTCGASLQDATWADLKVQMTRSSAPPNQAPRNSSRLLACRQGKSELAAYVQELRTLIAAMVIDPMPEAVTVTVFMEGFRVALPERKPSG</sequence>
<evidence type="ECO:0000259" key="1">
    <source>
        <dbReference type="Pfam" id="PF03732"/>
    </source>
</evidence>
<evidence type="ECO:0000313" key="2">
    <source>
        <dbReference type="EMBL" id="CAH0475243.1"/>
    </source>
</evidence>